<keyword evidence="2" id="KW-1185">Reference proteome</keyword>
<organism evidence="1 2">
    <name type="scientific">Colletotrichum asianum</name>
    <dbReference type="NCBI Taxonomy" id="702518"/>
    <lineage>
        <taxon>Eukaryota</taxon>
        <taxon>Fungi</taxon>
        <taxon>Dikarya</taxon>
        <taxon>Ascomycota</taxon>
        <taxon>Pezizomycotina</taxon>
        <taxon>Sordariomycetes</taxon>
        <taxon>Hypocreomycetidae</taxon>
        <taxon>Glomerellales</taxon>
        <taxon>Glomerellaceae</taxon>
        <taxon>Colletotrichum</taxon>
        <taxon>Colletotrichum gloeosporioides species complex</taxon>
    </lineage>
</organism>
<sequence length="57" mass="6320">MIWNKTKFKKLMPGTPTANSSTTTVGTIRTTISMPSMTTCRLRVGGRGQKSMNRPFN</sequence>
<evidence type="ECO:0000313" key="1">
    <source>
        <dbReference type="EMBL" id="KAF0318469.1"/>
    </source>
</evidence>
<gene>
    <name evidence="1" type="ORF">GQ607_014262</name>
</gene>
<proteinExistence type="predicted"/>
<evidence type="ECO:0000313" key="2">
    <source>
        <dbReference type="Proteomes" id="UP000434172"/>
    </source>
</evidence>
<comment type="caution">
    <text evidence="1">The sequence shown here is derived from an EMBL/GenBank/DDBJ whole genome shotgun (WGS) entry which is preliminary data.</text>
</comment>
<accession>A0A8H3W0S9</accession>
<dbReference type="EMBL" id="WOWK01000109">
    <property type="protein sequence ID" value="KAF0318469.1"/>
    <property type="molecule type" value="Genomic_DNA"/>
</dbReference>
<protein>
    <submittedName>
        <fullName evidence="1">Uncharacterized protein</fullName>
    </submittedName>
</protein>
<dbReference type="Proteomes" id="UP000434172">
    <property type="component" value="Unassembled WGS sequence"/>
</dbReference>
<dbReference type="AlphaFoldDB" id="A0A8H3W0S9"/>
<reference evidence="1 2" key="1">
    <citation type="submission" date="2019-12" db="EMBL/GenBank/DDBJ databases">
        <title>A genome sequence resource for the geographically widespread anthracnose pathogen Colletotrichum asianum.</title>
        <authorList>
            <person name="Meng Y."/>
        </authorList>
    </citation>
    <scope>NUCLEOTIDE SEQUENCE [LARGE SCALE GENOMIC DNA]</scope>
    <source>
        <strain evidence="1 2">ICMP 18580</strain>
    </source>
</reference>
<name>A0A8H3W0S9_9PEZI</name>